<dbReference type="PROSITE" id="PS00018">
    <property type="entry name" value="EF_HAND_1"/>
    <property type="match status" value="1"/>
</dbReference>
<evidence type="ECO:0000259" key="1">
    <source>
        <dbReference type="PROSITE" id="PS50222"/>
    </source>
</evidence>
<comment type="caution">
    <text evidence="2">The sequence shown here is derived from an EMBL/GenBank/DDBJ whole genome shotgun (WGS) entry which is preliminary data.</text>
</comment>
<dbReference type="AlphaFoldDB" id="A0A7X0AWX3"/>
<dbReference type="InterPro" id="IPR011992">
    <property type="entry name" value="EF-hand-dom_pair"/>
</dbReference>
<proteinExistence type="predicted"/>
<dbReference type="Proteomes" id="UP000539175">
    <property type="component" value="Unassembled WGS sequence"/>
</dbReference>
<name>A0A7X0AWX3_9PROT</name>
<dbReference type="InterPro" id="IPR002048">
    <property type="entry name" value="EF_hand_dom"/>
</dbReference>
<organism evidence="2 3">
    <name type="scientific">Nitrospirillum iridis</name>
    <dbReference type="NCBI Taxonomy" id="765888"/>
    <lineage>
        <taxon>Bacteria</taxon>
        <taxon>Pseudomonadati</taxon>
        <taxon>Pseudomonadota</taxon>
        <taxon>Alphaproteobacteria</taxon>
        <taxon>Rhodospirillales</taxon>
        <taxon>Azospirillaceae</taxon>
        <taxon>Nitrospirillum</taxon>
    </lineage>
</organism>
<dbReference type="InterPro" id="IPR018247">
    <property type="entry name" value="EF_Hand_1_Ca_BS"/>
</dbReference>
<dbReference type="Gene3D" id="1.10.238.10">
    <property type="entry name" value="EF-hand"/>
    <property type="match status" value="1"/>
</dbReference>
<dbReference type="EMBL" id="JACIIZ010000002">
    <property type="protein sequence ID" value="MBB6250176.1"/>
    <property type="molecule type" value="Genomic_DNA"/>
</dbReference>
<dbReference type="SUPFAM" id="SSF47473">
    <property type="entry name" value="EF-hand"/>
    <property type="match status" value="1"/>
</dbReference>
<dbReference type="GO" id="GO:0005509">
    <property type="term" value="F:calcium ion binding"/>
    <property type="evidence" value="ECO:0007669"/>
    <property type="project" value="InterPro"/>
</dbReference>
<evidence type="ECO:0000313" key="2">
    <source>
        <dbReference type="EMBL" id="MBB6250176.1"/>
    </source>
</evidence>
<feature type="domain" description="EF-hand" evidence="1">
    <location>
        <begin position="26"/>
        <end position="61"/>
    </location>
</feature>
<dbReference type="PROSITE" id="PS50222">
    <property type="entry name" value="EF_HAND_2"/>
    <property type="match status" value="1"/>
</dbReference>
<sequence length="186" mass="19786">MTNIPTVSYHLDLGQLVAPGGDDTAARQSALNQIFQITDTDHDGVLTKSEVEAVVSGTGGQGGRVDADALYDRLSDGDTQAVDKERFLSSFPGGGLNGPTLYLLATTKDMADKGYVETQRLVSLVNPKTGEVDGGEYPWVAPEKTDPGGPVARASLDMMYGAFSQAVNDAGKDMLKRMRDNQSFLP</sequence>
<protein>
    <recommendedName>
        <fullName evidence="1">EF-hand domain-containing protein</fullName>
    </recommendedName>
</protein>
<reference evidence="2 3" key="1">
    <citation type="submission" date="2020-08" db="EMBL/GenBank/DDBJ databases">
        <title>Genomic Encyclopedia of Type Strains, Phase IV (KMG-IV): sequencing the most valuable type-strain genomes for metagenomic binning, comparative biology and taxonomic classification.</title>
        <authorList>
            <person name="Goeker M."/>
        </authorList>
    </citation>
    <scope>NUCLEOTIDE SEQUENCE [LARGE SCALE GENOMIC DNA]</scope>
    <source>
        <strain evidence="2 3">DSM 22198</strain>
    </source>
</reference>
<gene>
    <name evidence="2" type="ORF">FHS74_000717</name>
</gene>
<accession>A0A7X0AWX3</accession>
<evidence type="ECO:0000313" key="3">
    <source>
        <dbReference type="Proteomes" id="UP000539175"/>
    </source>
</evidence>
<keyword evidence="3" id="KW-1185">Reference proteome</keyword>
<dbReference type="RefSeq" id="WP_184797519.1">
    <property type="nucleotide sequence ID" value="NZ_JACIIZ010000002.1"/>
</dbReference>